<name>A6GAR4_9BACT</name>
<sequence length="262" mass="29053">MPSKPIAHVDVDRARALGFGIDETYRGFVSDWHSHRRHQLLHAVEGNLELEDSHGRWLLPEAQAAWIPAGQRHRVSSAGARLQTLYLAPSLVAQPPAETAVFQLPALGHALLARALGWPHHRRLDRRARALFVCVAEEFAAWSLEPGPWRLPQPRSQALAAAMRHVVDNLEDGPTLAEAARQAGVSARSLERRFRAETGSSFREFLLTARMIEAQRLLREPGARVSSVAYRLGYSSPSAFSTAFLARVGQRPKALLRPPASR</sequence>
<dbReference type="SUPFAM" id="SSF46689">
    <property type="entry name" value="Homeodomain-like"/>
    <property type="match status" value="2"/>
</dbReference>
<organism evidence="5 6">
    <name type="scientific">Plesiocystis pacifica SIR-1</name>
    <dbReference type="NCBI Taxonomy" id="391625"/>
    <lineage>
        <taxon>Bacteria</taxon>
        <taxon>Pseudomonadati</taxon>
        <taxon>Myxococcota</taxon>
        <taxon>Polyangia</taxon>
        <taxon>Nannocystales</taxon>
        <taxon>Nannocystaceae</taxon>
        <taxon>Plesiocystis</taxon>
    </lineage>
</organism>
<dbReference type="SMART" id="SM00342">
    <property type="entry name" value="HTH_ARAC"/>
    <property type="match status" value="1"/>
</dbReference>
<dbReference type="Pfam" id="PF02311">
    <property type="entry name" value="AraC_binding"/>
    <property type="match status" value="1"/>
</dbReference>
<feature type="domain" description="HTH araC/xylS-type" evidence="4">
    <location>
        <begin position="160"/>
        <end position="258"/>
    </location>
</feature>
<dbReference type="PROSITE" id="PS01124">
    <property type="entry name" value="HTH_ARAC_FAMILY_2"/>
    <property type="match status" value="1"/>
</dbReference>
<dbReference type="PANTHER" id="PTHR11019:SF159">
    <property type="entry name" value="TRANSCRIPTIONAL REGULATOR-RELATED"/>
    <property type="match status" value="1"/>
</dbReference>
<dbReference type="OrthoDB" id="9804543at2"/>
<evidence type="ECO:0000256" key="2">
    <source>
        <dbReference type="ARBA" id="ARBA00023125"/>
    </source>
</evidence>
<dbReference type="InterPro" id="IPR018060">
    <property type="entry name" value="HTH_AraC"/>
</dbReference>
<dbReference type="GO" id="GO:0043565">
    <property type="term" value="F:sequence-specific DNA binding"/>
    <property type="evidence" value="ECO:0007669"/>
    <property type="project" value="InterPro"/>
</dbReference>
<evidence type="ECO:0000256" key="3">
    <source>
        <dbReference type="ARBA" id="ARBA00023163"/>
    </source>
</evidence>
<dbReference type="STRING" id="391625.PPSIR1_15930"/>
<dbReference type="Proteomes" id="UP000005801">
    <property type="component" value="Unassembled WGS sequence"/>
</dbReference>
<dbReference type="eggNOG" id="COG4977">
    <property type="taxonomic scope" value="Bacteria"/>
</dbReference>
<dbReference type="InterPro" id="IPR003313">
    <property type="entry name" value="AraC-bd"/>
</dbReference>
<proteinExistence type="predicted"/>
<dbReference type="GO" id="GO:0003700">
    <property type="term" value="F:DNA-binding transcription factor activity"/>
    <property type="evidence" value="ECO:0007669"/>
    <property type="project" value="InterPro"/>
</dbReference>
<comment type="caution">
    <text evidence="5">The sequence shown here is derived from an EMBL/GenBank/DDBJ whole genome shotgun (WGS) entry which is preliminary data.</text>
</comment>
<dbReference type="Gene3D" id="2.60.120.10">
    <property type="entry name" value="Jelly Rolls"/>
    <property type="match status" value="1"/>
</dbReference>
<evidence type="ECO:0000313" key="6">
    <source>
        <dbReference type="Proteomes" id="UP000005801"/>
    </source>
</evidence>
<dbReference type="AlphaFoldDB" id="A6GAR4"/>
<dbReference type="PANTHER" id="PTHR11019">
    <property type="entry name" value="HTH-TYPE TRANSCRIPTIONAL REGULATOR NIMR"/>
    <property type="match status" value="1"/>
</dbReference>
<evidence type="ECO:0000256" key="1">
    <source>
        <dbReference type="ARBA" id="ARBA00023015"/>
    </source>
</evidence>
<dbReference type="InterPro" id="IPR011051">
    <property type="entry name" value="RmlC_Cupin_sf"/>
</dbReference>
<accession>A6GAR4</accession>
<keyword evidence="6" id="KW-1185">Reference proteome</keyword>
<dbReference type="Pfam" id="PF12833">
    <property type="entry name" value="HTH_18"/>
    <property type="match status" value="1"/>
</dbReference>
<reference evidence="5 6" key="1">
    <citation type="submission" date="2007-06" db="EMBL/GenBank/DDBJ databases">
        <authorList>
            <person name="Shimkets L."/>
            <person name="Ferriera S."/>
            <person name="Johnson J."/>
            <person name="Kravitz S."/>
            <person name="Beeson K."/>
            <person name="Sutton G."/>
            <person name="Rogers Y.-H."/>
            <person name="Friedman R."/>
            <person name="Frazier M."/>
            <person name="Venter J.C."/>
        </authorList>
    </citation>
    <scope>NUCLEOTIDE SEQUENCE [LARGE SCALE GENOMIC DNA]</scope>
    <source>
        <strain evidence="5 6">SIR-1</strain>
    </source>
</reference>
<dbReference type="CDD" id="cd06124">
    <property type="entry name" value="cupin_NimR-like_N"/>
    <property type="match status" value="1"/>
</dbReference>
<gene>
    <name evidence="5" type="ORF">PPSIR1_15930</name>
</gene>
<dbReference type="InterPro" id="IPR009057">
    <property type="entry name" value="Homeodomain-like_sf"/>
</dbReference>
<dbReference type="Gene3D" id="1.10.10.60">
    <property type="entry name" value="Homeodomain-like"/>
    <property type="match status" value="1"/>
</dbReference>
<dbReference type="EMBL" id="ABCS01000053">
    <property type="protein sequence ID" value="EDM77005.1"/>
    <property type="molecule type" value="Genomic_DNA"/>
</dbReference>
<dbReference type="RefSeq" id="WP_006973806.1">
    <property type="nucleotide sequence ID" value="NZ_ABCS01000053.1"/>
</dbReference>
<evidence type="ECO:0000259" key="4">
    <source>
        <dbReference type="PROSITE" id="PS01124"/>
    </source>
</evidence>
<keyword evidence="3" id="KW-0804">Transcription</keyword>
<protein>
    <submittedName>
        <fullName evidence="5">Putative transcriptional regulator</fullName>
    </submittedName>
</protein>
<evidence type="ECO:0000313" key="5">
    <source>
        <dbReference type="EMBL" id="EDM77005.1"/>
    </source>
</evidence>
<keyword evidence="2" id="KW-0238">DNA-binding</keyword>
<dbReference type="InterPro" id="IPR014710">
    <property type="entry name" value="RmlC-like_jellyroll"/>
</dbReference>
<dbReference type="SUPFAM" id="SSF51182">
    <property type="entry name" value="RmlC-like cupins"/>
    <property type="match status" value="1"/>
</dbReference>
<keyword evidence="1" id="KW-0805">Transcription regulation</keyword>